<dbReference type="eggNOG" id="COG2091">
    <property type="taxonomic scope" value="Bacteria"/>
</dbReference>
<dbReference type="GO" id="GO:0008897">
    <property type="term" value="F:holo-[acyl-carrier-protein] synthase activity"/>
    <property type="evidence" value="ECO:0007669"/>
    <property type="project" value="InterPro"/>
</dbReference>
<dbReference type="HOGENOM" id="CLU_057011_2_0_4"/>
<name>W8X0T9_CASD6</name>
<reference evidence="4 5" key="1">
    <citation type="journal article" date="2014" name="BMC Microbiol.">
        <title>The oxygen-independent metabolism of cyclic monoterpenes in Castellaniella defragrans 65Phen.</title>
        <authorList>
            <person name="Petasch J."/>
            <person name="Disch E.M."/>
            <person name="Markert S."/>
            <person name="Becher D."/>
            <person name="Schweder T."/>
            <person name="Huttel B."/>
            <person name="Reinhardt R."/>
            <person name="Harder J."/>
        </authorList>
    </citation>
    <scope>NUCLEOTIDE SEQUENCE [LARGE SCALE GENOMIC DNA]</scope>
    <source>
        <strain evidence="4">65Phen</strain>
    </source>
</reference>
<keyword evidence="1 4" id="KW-0808">Transferase</keyword>
<evidence type="ECO:0000259" key="3">
    <source>
        <dbReference type="Pfam" id="PF22624"/>
    </source>
</evidence>
<dbReference type="PANTHER" id="PTHR12215:SF10">
    <property type="entry name" value="L-AMINOADIPATE-SEMIALDEHYDE DEHYDROGENASE-PHOSPHOPANTETHEINYL TRANSFERASE"/>
    <property type="match status" value="1"/>
</dbReference>
<dbReference type="STRING" id="1437824.BN940_00276"/>
<dbReference type="OrthoDB" id="9808281at2"/>
<evidence type="ECO:0000313" key="4">
    <source>
        <dbReference type="EMBL" id="CDM22536.1"/>
    </source>
</evidence>
<gene>
    <name evidence="4" type="ORF">BN940_00276</name>
</gene>
<keyword evidence="5" id="KW-1185">Reference proteome</keyword>
<dbReference type="InterPro" id="IPR055066">
    <property type="entry name" value="AASDHPPT_N"/>
</dbReference>
<dbReference type="AlphaFoldDB" id="W8X0T9"/>
<dbReference type="GO" id="GO:0005829">
    <property type="term" value="C:cytosol"/>
    <property type="evidence" value="ECO:0007669"/>
    <property type="project" value="TreeGrafter"/>
</dbReference>
<feature type="region of interest" description="Disordered" evidence="2">
    <location>
        <begin position="191"/>
        <end position="232"/>
    </location>
</feature>
<dbReference type="Gene3D" id="3.90.470.20">
    <property type="entry name" value="4'-phosphopantetheinyl transferase domain"/>
    <property type="match status" value="1"/>
</dbReference>
<dbReference type="Proteomes" id="UP000019805">
    <property type="component" value="Chromosome"/>
</dbReference>
<protein>
    <submittedName>
        <fullName evidence="4">4'-phosphopantetheinyl transferase</fullName>
    </submittedName>
</protein>
<dbReference type="KEGG" id="cdn:BN940_00276"/>
<feature type="domain" description="4'-phosphopantetheinyl transferase N-terminal" evidence="3">
    <location>
        <begin position="31"/>
        <end position="103"/>
    </location>
</feature>
<evidence type="ECO:0000256" key="1">
    <source>
        <dbReference type="ARBA" id="ARBA00022679"/>
    </source>
</evidence>
<dbReference type="InterPro" id="IPR050559">
    <property type="entry name" value="P-Pant_transferase_sf"/>
</dbReference>
<accession>W8X0T9</accession>
<evidence type="ECO:0000256" key="2">
    <source>
        <dbReference type="SAM" id="MobiDB-lite"/>
    </source>
</evidence>
<sequence length="307" mass="31672">MHAPDARAPYRLILSRGLPDAAGAARLRLDLPEDEWRRIARLRRADDRLRSLVGRALARRLLGRRLGLAPADVPLGAGPHGKPMLVAAAWHFNIAHSGDLVLVGVGPGPLGVDVEHCPDQVDAALWRLVTGGPLPAASHPALDPPARDHPAAGRSGAAPDPRAFCAQWVRREAVLKACGLGLSVEPGALRLADAGGSDEPAEPVKPGESREPGQSAGPGGPGETAGWTPVSGLPEAEGLWVRLLWSGPGHCAALCLPGGAPGPDTASCAGGRPAPGAPPPDAWTLRTLALADWIGAPDDGWNDDRDG</sequence>
<feature type="region of interest" description="Disordered" evidence="2">
    <location>
        <begin position="136"/>
        <end position="158"/>
    </location>
</feature>
<dbReference type="PATRIC" id="fig|1437824.5.peg.57"/>
<evidence type="ECO:0000313" key="5">
    <source>
        <dbReference type="Proteomes" id="UP000019805"/>
    </source>
</evidence>
<dbReference type="InterPro" id="IPR037143">
    <property type="entry name" value="4-PPantetheinyl_Trfase_dom_sf"/>
</dbReference>
<proteinExistence type="predicted"/>
<organism evidence="4 5">
    <name type="scientific">Castellaniella defragrans (strain DSM 12143 / CCUG 39792 / 65Phen)</name>
    <name type="common">Alcaligenes defragrans</name>
    <dbReference type="NCBI Taxonomy" id="1437824"/>
    <lineage>
        <taxon>Bacteria</taxon>
        <taxon>Pseudomonadati</taxon>
        <taxon>Pseudomonadota</taxon>
        <taxon>Betaproteobacteria</taxon>
        <taxon>Burkholderiales</taxon>
        <taxon>Alcaligenaceae</taxon>
        <taxon>Castellaniella</taxon>
    </lineage>
</organism>
<dbReference type="SUPFAM" id="SSF56214">
    <property type="entry name" value="4'-phosphopantetheinyl transferase"/>
    <property type="match status" value="2"/>
</dbReference>
<dbReference type="RefSeq" id="WP_052355492.1">
    <property type="nucleotide sequence ID" value="NZ_HG916765.1"/>
</dbReference>
<dbReference type="GO" id="GO:0000287">
    <property type="term" value="F:magnesium ion binding"/>
    <property type="evidence" value="ECO:0007669"/>
    <property type="project" value="InterPro"/>
</dbReference>
<dbReference type="GO" id="GO:0019878">
    <property type="term" value="P:lysine biosynthetic process via aminoadipic acid"/>
    <property type="evidence" value="ECO:0007669"/>
    <property type="project" value="TreeGrafter"/>
</dbReference>
<dbReference type="Pfam" id="PF22624">
    <property type="entry name" value="AASDHPPT_N"/>
    <property type="match status" value="1"/>
</dbReference>
<dbReference type="PANTHER" id="PTHR12215">
    <property type="entry name" value="PHOSPHOPANTETHEINE TRANSFERASE"/>
    <property type="match status" value="1"/>
</dbReference>
<dbReference type="EMBL" id="HG916765">
    <property type="protein sequence ID" value="CDM22536.1"/>
    <property type="molecule type" value="Genomic_DNA"/>
</dbReference>